<evidence type="ECO:0000313" key="3">
    <source>
        <dbReference type="Proteomes" id="UP000594759"/>
    </source>
</evidence>
<dbReference type="AlphaFoldDB" id="A0A7U3Q5C7"/>
<sequence length="385" mass="44535">MEQIALNTVIAVMLAIFPGFLFRKCYYSGEFTKQFNQSNEFDKLLWNVFFSGVSMAITLLSIYVFKEFLGLTVLDSLNYDKVRNLTSTVSKNELPDRKVLNETYRDLIIIVGLIYFFSCFFGLMFHWLVRSLKLDVQFRILRFKNYWFYYFHGGKILYSNPSRRKFAFTKVDVLCEVAGETKLYSGILSQYTINESDNNLENIFLTDARKLKKVVNSERTTEVVHNAIPGAAFCIPYKNVVNMNLVYFYRDNELSIARYLIFINVLSSLAITFIIVSVFWFDLSDFGVIGLWKKIFYVIMGFVGIANLRLLIYDKNRKKLAWIPQLLLFISALLWFLYSSDIVSMWIVIISFIISIGASAFITPAGNNISNGDPVENEDPDDVII</sequence>
<dbReference type="Proteomes" id="UP000594759">
    <property type="component" value="Chromosome"/>
</dbReference>
<protein>
    <submittedName>
        <fullName evidence="2">Uncharacterized protein</fullName>
    </submittedName>
</protein>
<feature type="transmembrane region" description="Helical" evidence="1">
    <location>
        <begin position="344"/>
        <end position="362"/>
    </location>
</feature>
<evidence type="ECO:0000313" key="2">
    <source>
        <dbReference type="EMBL" id="QPH38911.1"/>
    </source>
</evidence>
<keyword evidence="1" id="KW-0812">Transmembrane</keyword>
<evidence type="ECO:0000256" key="1">
    <source>
        <dbReference type="SAM" id="Phobius"/>
    </source>
</evidence>
<keyword evidence="1" id="KW-1133">Transmembrane helix</keyword>
<feature type="transmembrane region" description="Helical" evidence="1">
    <location>
        <begin position="6"/>
        <end position="23"/>
    </location>
</feature>
<feature type="transmembrane region" description="Helical" evidence="1">
    <location>
        <begin position="259"/>
        <end position="283"/>
    </location>
</feature>
<feature type="transmembrane region" description="Helical" evidence="1">
    <location>
        <begin position="320"/>
        <end position="338"/>
    </location>
</feature>
<dbReference type="KEGG" id="pex:IZT61_17870"/>
<organism evidence="2 3">
    <name type="scientific">Pedobacter endophyticus</name>
    <dbReference type="NCBI Taxonomy" id="2789740"/>
    <lineage>
        <taxon>Bacteria</taxon>
        <taxon>Pseudomonadati</taxon>
        <taxon>Bacteroidota</taxon>
        <taxon>Sphingobacteriia</taxon>
        <taxon>Sphingobacteriales</taxon>
        <taxon>Sphingobacteriaceae</taxon>
        <taxon>Pedobacter</taxon>
    </lineage>
</organism>
<dbReference type="EMBL" id="CP064939">
    <property type="protein sequence ID" value="QPH38911.1"/>
    <property type="molecule type" value="Genomic_DNA"/>
</dbReference>
<feature type="transmembrane region" description="Helical" evidence="1">
    <location>
        <begin position="295"/>
        <end position="313"/>
    </location>
</feature>
<reference evidence="2 3" key="1">
    <citation type="submission" date="2020-11" db="EMBL/GenBank/DDBJ databases">
        <title>Pedobacter endophytica, an endophytic bacteria isolated form Carex pumila.</title>
        <authorList>
            <person name="Peng Y."/>
            <person name="Jiang L."/>
            <person name="Lee J."/>
        </authorList>
    </citation>
    <scope>NUCLEOTIDE SEQUENCE [LARGE SCALE GENOMIC DNA]</scope>
    <source>
        <strain evidence="2 3">JBR3-12</strain>
    </source>
</reference>
<keyword evidence="1" id="KW-0472">Membrane</keyword>
<keyword evidence="3" id="KW-1185">Reference proteome</keyword>
<accession>A0A7U3Q5C7</accession>
<dbReference type="RefSeq" id="WP_196098386.1">
    <property type="nucleotide sequence ID" value="NZ_CP064939.1"/>
</dbReference>
<proteinExistence type="predicted"/>
<feature type="transmembrane region" description="Helical" evidence="1">
    <location>
        <begin position="44"/>
        <end position="65"/>
    </location>
</feature>
<name>A0A7U3Q5C7_9SPHI</name>
<feature type="transmembrane region" description="Helical" evidence="1">
    <location>
        <begin position="107"/>
        <end position="129"/>
    </location>
</feature>
<gene>
    <name evidence="2" type="ORF">IZT61_17870</name>
</gene>